<dbReference type="OrthoDB" id="10250990at2759"/>
<evidence type="ECO:0000256" key="3">
    <source>
        <dbReference type="ARBA" id="ARBA00022643"/>
    </source>
</evidence>
<evidence type="ECO:0000313" key="6">
    <source>
        <dbReference type="EMBL" id="KAF5321529.1"/>
    </source>
</evidence>
<dbReference type="InterPro" id="IPR012349">
    <property type="entry name" value="Split_barrel_FMN-bd"/>
</dbReference>
<dbReference type="InterPro" id="IPR002563">
    <property type="entry name" value="Flavin_Rdtase-like_dom"/>
</dbReference>
<evidence type="ECO:0000256" key="4">
    <source>
        <dbReference type="ARBA" id="ARBA00038054"/>
    </source>
</evidence>
<keyword evidence="7" id="KW-1185">Reference proteome</keyword>
<dbReference type="PANTHER" id="PTHR33798">
    <property type="entry name" value="FLAVOPROTEIN OXYGENASE"/>
    <property type="match status" value="1"/>
</dbReference>
<dbReference type="AlphaFoldDB" id="A0A8H5BDU8"/>
<sequence length="310" mass="34895">MFRSGSWNPIHWRIGSRAVAVTRFGFNATCRPRYFHHYPPRYTTQPSFSSEDRYKCTSSPAPEWKLGDGLPAQMEAWREEVVSATRRTWDLDKMDDMRSVYQLLTSAIVPRPIALVSSVSADGQPNLAPFSYFSMVSHNPPMVSLSFSLSKRRPKDTRENILQTKEFTVSIISEPFVEAANATSVESPATTDEWIISGLTKESSSLVRPPFVQESAVAMECTLHSHHDVSPKVGEDITTTIVLAFIKKVHVRESVLTKDGISVDPAKLRPVARLGGTTYARQLEGFDLPRISWKSIKEEYQALSERSQQK</sequence>
<dbReference type="GO" id="GO:0010181">
    <property type="term" value="F:FMN binding"/>
    <property type="evidence" value="ECO:0007669"/>
    <property type="project" value="InterPro"/>
</dbReference>
<organism evidence="6 7">
    <name type="scientific">Psilocybe cf. subviscida</name>
    <dbReference type="NCBI Taxonomy" id="2480587"/>
    <lineage>
        <taxon>Eukaryota</taxon>
        <taxon>Fungi</taxon>
        <taxon>Dikarya</taxon>
        <taxon>Basidiomycota</taxon>
        <taxon>Agaricomycotina</taxon>
        <taxon>Agaricomycetes</taxon>
        <taxon>Agaricomycetidae</taxon>
        <taxon>Agaricales</taxon>
        <taxon>Agaricineae</taxon>
        <taxon>Strophariaceae</taxon>
        <taxon>Psilocybe</taxon>
    </lineage>
</organism>
<comment type="similarity">
    <text evidence="4">Belongs to the flavoredoxin family.</text>
</comment>
<dbReference type="Pfam" id="PF01613">
    <property type="entry name" value="Flavin_Reduct"/>
    <property type="match status" value="1"/>
</dbReference>
<evidence type="ECO:0000256" key="1">
    <source>
        <dbReference type="ARBA" id="ARBA00001917"/>
    </source>
</evidence>
<feature type="domain" description="Flavin reductase like" evidence="5">
    <location>
        <begin position="106"/>
        <end position="261"/>
    </location>
</feature>
<comment type="cofactor">
    <cofactor evidence="1">
        <name>FMN</name>
        <dbReference type="ChEBI" id="CHEBI:58210"/>
    </cofactor>
</comment>
<comment type="caution">
    <text evidence="6">The sequence shown here is derived from an EMBL/GenBank/DDBJ whole genome shotgun (WGS) entry which is preliminary data.</text>
</comment>
<dbReference type="SMART" id="SM00903">
    <property type="entry name" value="Flavin_Reduct"/>
    <property type="match status" value="1"/>
</dbReference>
<dbReference type="PANTHER" id="PTHR33798:SF5">
    <property type="entry name" value="FLAVIN REDUCTASE LIKE DOMAIN-CONTAINING PROTEIN"/>
    <property type="match status" value="1"/>
</dbReference>
<keyword evidence="3" id="KW-0288">FMN</keyword>
<evidence type="ECO:0000259" key="5">
    <source>
        <dbReference type="SMART" id="SM00903"/>
    </source>
</evidence>
<evidence type="ECO:0000313" key="7">
    <source>
        <dbReference type="Proteomes" id="UP000567179"/>
    </source>
</evidence>
<dbReference type="SUPFAM" id="SSF50475">
    <property type="entry name" value="FMN-binding split barrel"/>
    <property type="match status" value="1"/>
</dbReference>
<name>A0A8H5BDU8_9AGAR</name>
<evidence type="ECO:0000256" key="2">
    <source>
        <dbReference type="ARBA" id="ARBA00022630"/>
    </source>
</evidence>
<dbReference type="Gene3D" id="2.30.110.10">
    <property type="entry name" value="Electron Transport, Fmn-binding Protein, Chain A"/>
    <property type="match status" value="1"/>
</dbReference>
<keyword evidence="2" id="KW-0285">Flavoprotein</keyword>
<accession>A0A8H5BDU8</accession>
<protein>
    <recommendedName>
        <fullName evidence="5">Flavin reductase like domain-containing protein</fullName>
    </recommendedName>
</protein>
<gene>
    <name evidence="6" type="ORF">D9619_001878</name>
</gene>
<dbReference type="Proteomes" id="UP000567179">
    <property type="component" value="Unassembled WGS sequence"/>
</dbReference>
<reference evidence="6 7" key="1">
    <citation type="journal article" date="2020" name="ISME J.">
        <title>Uncovering the hidden diversity of litter-decomposition mechanisms in mushroom-forming fungi.</title>
        <authorList>
            <person name="Floudas D."/>
            <person name="Bentzer J."/>
            <person name="Ahren D."/>
            <person name="Johansson T."/>
            <person name="Persson P."/>
            <person name="Tunlid A."/>
        </authorList>
    </citation>
    <scope>NUCLEOTIDE SEQUENCE [LARGE SCALE GENOMIC DNA]</scope>
    <source>
        <strain evidence="6 7">CBS 101986</strain>
    </source>
</reference>
<dbReference type="EMBL" id="JAACJJ010000028">
    <property type="protein sequence ID" value="KAF5321529.1"/>
    <property type="molecule type" value="Genomic_DNA"/>
</dbReference>
<proteinExistence type="inferred from homology"/>